<keyword evidence="3" id="KW-0547">Nucleotide-binding</keyword>
<dbReference type="GO" id="GO:0005524">
    <property type="term" value="F:ATP binding"/>
    <property type="evidence" value="ECO:0007669"/>
    <property type="project" value="UniProtKB-KW"/>
</dbReference>
<dbReference type="Proteomes" id="UP000479526">
    <property type="component" value="Unassembled WGS sequence"/>
</dbReference>
<evidence type="ECO:0000256" key="1">
    <source>
        <dbReference type="ARBA" id="ARBA00022527"/>
    </source>
</evidence>
<keyword evidence="3" id="KW-0067">ATP-binding</keyword>
<sequence length="140" mass="15028">MNEDGVAPPPAPGAAKEITFSLADLPDVREFAAALARRGGMPEDRVNDFLVALNEVTTNAVTHGATKARLKISFEPGLLVADVHDEGRHWHLSPESPPGFTPPRENATSGMGLWVARRLSSDMRVVTGETGSTVVMRFPL</sequence>
<keyword evidence="4" id="KW-1185">Reference proteome</keyword>
<dbReference type="EMBL" id="WXEW01000001">
    <property type="protein sequence ID" value="NAS21053.1"/>
    <property type="molecule type" value="Genomic_DNA"/>
</dbReference>
<dbReference type="PANTHER" id="PTHR35526">
    <property type="entry name" value="ANTI-SIGMA-F FACTOR RSBW-RELATED"/>
    <property type="match status" value="1"/>
</dbReference>
<protein>
    <submittedName>
        <fullName evidence="3">ATP-binding protein</fullName>
    </submittedName>
</protein>
<dbReference type="Pfam" id="PF13581">
    <property type="entry name" value="HATPase_c_2"/>
    <property type="match status" value="1"/>
</dbReference>
<proteinExistence type="predicted"/>
<keyword evidence="1" id="KW-0418">Kinase</keyword>
<evidence type="ECO:0000313" key="4">
    <source>
        <dbReference type="Proteomes" id="UP000479526"/>
    </source>
</evidence>
<dbReference type="PANTHER" id="PTHR35526:SF3">
    <property type="entry name" value="ANTI-SIGMA-F FACTOR RSBW"/>
    <property type="match status" value="1"/>
</dbReference>
<dbReference type="SUPFAM" id="SSF55874">
    <property type="entry name" value="ATPase domain of HSP90 chaperone/DNA topoisomerase II/histidine kinase"/>
    <property type="match status" value="1"/>
</dbReference>
<dbReference type="Gene3D" id="3.30.565.10">
    <property type="entry name" value="Histidine kinase-like ATPase, C-terminal domain"/>
    <property type="match status" value="1"/>
</dbReference>
<dbReference type="AlphaFoldDB" id="A0A7C9N5K2"/>
<keyword evidence="1" id="KW-0808">Transferase</keyword>
<comment type="caution">
    <text evidence="3">The sequence shown here is derived from an EMBL/GenBank/DDBJ whole genome shotgun (WGS) entry which is preliminary data.</text>
</comment>
<name>A0A7C9N5K2_9ACTN</name>
<dbReference type="InterPro" id="IPR050267">
    <property type="entry name" value="Anti-sigma-factor_SerPK"/>
</dbReference>
<dbReference type="RefSeq" id="WP_161478485.1">
    <property type="nucleotide sequence ID" value="NZ_WXEW01000001.1"/>
</dbReference>
<reference evidence="3 4" key="1">
    <citation type="submission" date="2020-01" db="EMBL/GenBank/DDBJ databases">
        <title>Herbidospora sp. NEAU-GS84 nov., a novel actinomycete isolated from soil.</title>
        <authorList>
            <person name="Han L."/>
        </authorList>
    </citation>
    <scope>NUCLEOTIDE SEQUENCE [LARGE SCALE GENOMIC DNA]</scope>
    <source>
        <strain evidence="3 4">NEAU-GS84</strain>
    </source>
</reference>
<dbReference type="InterPro" id="IPR036890">
    <property type="entry name" value="HATPase_C_sf"/>
</dbReference>
<gene>
    <name evidence="3" type="ORF">GT755_05050</name>
</gene>
<dbReference type="GO" id="GO:0004674">
    <property type="term" value="F:protein serine/threonine kinase activity"/>
    <property type="evidence" value="ECO:0007669"/>
    <property type="project" value="UniProtKB-KW"/>
</dbReference>
<accession>A0A7C9N5K2</accession>
<dbReference type="CDD" id="cd16936">
    <property type="entry name" value="HATPase_RsbW-like"/>
    <property type="match status" value="1"/>
</dbReference>
<keyword evidence="1" id="KW-0723">Serine/threonine-protein kinase</keyword>
<feature type="domain" description="Histidine kinase/HSP90-like ATPase" evidence="2">
    <location>
        <begin position="21"/>
        <end position="138"/>
    </location>
</feature>
<evidence type="ECO:0000313" key="3">
    <source>
        <dbReference type="EMBL" id="NAS21053.1"/>
    </source>
</evidence>
<organism evidence="3 4">
    <name type="scientific">Herbidospora solisilvae</name>
    <dbReference type="NCBI Taxonomy" id="2696284"/>
    <lineage>
        <taxon>Bacteria</taxon>
        <taxon>Bacillati</taxon>
        <taxon>Actinomycetota</taxon>
        <taxon>Actinomycetes</taxon>
        <taxon>Streptosporangiales</taxon>
        <taxon>Streptosporangiaceae</taxon>
        <taxon>Herbidospora</taxon>
    </lineage>
</organism>
<dbReference type="InterPro" id="IPR003594">
    <property type="entry name" value="HATPase_dom"/>
</dbReference>
<evidence type="ECO:0000259" key="2">
    <source>
        <dbReference type="Pfam" id="PF13581"/>
    </source>
</evidence>